<feature type="signal peptide" evidence="4">
    <location>
        <begin position="1"/>
        <end position="22"/>
    </location>
</feature>
<comment type="catalytic activity">
    <reaction evidence="3">
        <text>Random hydrolysis of (1-&gt;4)-linkages between N-acetyl-beta-D-glucosamine and D-glucuronate residues in hyaluronate.</text>
        <dbReference type="EC" id="3.2.1.35"/>
    </reaction>
</comment>
<accession>A0A210R570</accession>
<evidence type="ECO:0000313" key="6">
    <source>
        <dbReference type="Proteomes" id="UP000242188"/>
    </source>
</evidence>
<name>A0A210R570_MIZYE</name>
<dbReference type="GO" id="GO:0004415">
    <property type="term" value="F:hyalurononglucosaminidase activity"/>
    <property type="evidence" value="ECO:0007669"/>
    <property type="project" value="UniProtKB-UniRule"/>
</dbReference>
<evidence type="ECO:0000256" key="2">
    <source>
        <dbReference type="ARBA" id="ARBA00023157"/>
    </source>
</evidence>
<keyword evidence="2" id="KW-1015">Disulfide bond</keyword>
<keyword evidence="3" id="KW-0326">Glycosidase</keyword>
<dbReference type="OrthoDB" id="5796153at2759"/>
<comment type="caution">
    <text evidence="5">The sequence shown here is derived from an EMBL/GenBank/DDBJ whole genome shotgun (WGS) entry which is preliminary data.</text>
</comment>
<dbReference type="InterPro" id="IPR013785">
    <property type="entry name" value="Aldolase_TIM"/>
</dbReference>
<dbReference type="Proteomes" id="UP000242188">
    <property type="component" value="Unassembled WGS sequence"/>
</dbReference>
<dbReference type="EMBL" id="NEDP02000262">
    <property type="protein sequence ID" value="OWF56172.1"/>
    <property type="molecule type" value="Genomic_DNA"/>
</dbReference>
<dbReference type="AlphaFoldDB" id="A0A210R570"/>
<evidence type="ECO:0000256" key="1">
    <source>
        <dbReference type="ARBA" id="ARBA00008871"/>
    </source>
</evidence>
<evidence type="ECO:0000313" key="5">
    <source>
        <dbReference type="EMBL" id="OWF56172.1"/>
    </source>
</evidence>
<dbReference type="InterPro" id="IPR017853">
    <property type="entry name" value="GH"/>
</dbReference>
<gene>
    <name evidence="5" type="ORF">KP79_PYT21566</name>
</gene>
<feature type="chain" id="PRO_5013324259" description="Hyaluronidase" evidence="4">
    <location>
        <begin position="23"/>
        <end position="186"/>
    </location>
</feature>
<comment type="similarity">
    <text evidence="1 3">Belongs to the glycosyl hydrolase 56 family.</text>
</comment>
<dbReference type="EC" id="3.2.1.35" evidence="3"/>
<dbReference type="Pfam" id="PF01630">
    <property type="entry name" value="Glyco_hydro_56"/>
    <property type="match status" value="1"/>
</dbReference>
<evidence type="ECO:0000256" key="4">
    <source>
        <dbReference type="SAM" id="SignalP"/>
    </source>
</evidence>
<evidence type="ECO:0000256" key="3">
    <source>
        <dbReference type="RuleBase" id="RU610713"/>
    </source>
</evidence>
<dbReference type="Gene3D" id="3.20.20.70">
    <property type="entry name" value="Aldolase class I"/>
    <property type="match status" value="1"/>
</dbReference>
<protein>
    <recommendedName>
        <fullName evidence="3">Hyaluronidase</fullName>
        <ecNumber evidence="3">3.2.1.35</ecNumber>
    </recommendedName>
</protein>
<reference evidence="5 6" key="1">
    <citation type="journal article" date="2017" name="Nat. Ecol. Evol.">
        <title>Scallop genome provides insights into evolution of bilaterian karyotype and development.</title>
        <authorList>
            <person name="Wang S."/>
            <person name="Zhang J."/>
            <person name="Jiao W."/>
            <person name="Li J."/>
            <person name="Xun X."/>
            <person name="Sun Y."/>
            <person name="Guo X."/>
            <person name="Huan P."/>
            <person name="Dong B."/>
            <person name="Zhang L."/>
            <person name="Hu X."/>
            <person name="Sun X."/>
            <person name="Wang J."/>
            <person name="Zhao C."/>
            <person name="Wang Y."/>
            <person name="Wang D."/>
            <person name="Huang X."/>
            <person name="Wang R."/>
            <person name="Lv J."/>
            <person name="Li Y."/>
            <person name="Zhang Z."/>
            <person name="Liu B."/>
            <person name="Lu W."/>
            <person name="Hui Y."/>
            <person name="Liang J."/>
            <person name="Zhou Z."/>
            <person name="Hou R."/>
            <person name="Li X."/>
            <person name="Liu Y."/>
            <person name="Li H."/>
            <person name="Ning X."/>
            <person name="Lin Y."/>
            <person name="Zhao L."/>
            <person name="Xing Q."/>
            <person name="Dou J."/>
            <person name="Li Y."/>
            <person name="Mao J."/>
            <person name="Guo H."/>
            <person name="Dou H."/>
            <person name="Li T."/>
            <person name="Mu C."/>
            <person name="Jiang W."/>
            <person name="Fu Q."/>
            <person name="Fu X."/>
            <person name="Miao Y."/>
            <person name="Liu J."/>
            <person name="Yu Q."/>
            <person name="Li R."/>
            <person name="Liao H."/>
            <person name="Li X."/>
            <person name="Kong Y."/>
            <person name="Jiang Z."/>
            <person name="Chourrout D."/>
            <person name="Li R."/>
            <person name="Bao Z."/>
        </authorList>
    </citation>
    <scope>NUCLEOTIDE SEQUENCE [LARGE SCALE GENOMIC DNA]</scope>
    <source>
        <strain evidence="5 6">PY_sf001</strain>
    </source>
</reference>
<dbReference type="PRINTS" id="PR00846">
    <property type="entry name" value="GLHYDRLASE56"/>
</dbReference>
<dbReference type="STRING" id="6573.A0A210R570"/>
<dbReference type="PANTHER" id="PTHR11769">
    <property type="entry name" value="HYALURONIDASE"/>
    <property type="match status" value="1"/>
</dbReference>
<keyword evidence="3" id="KW-0378">Hydrolase</keyword>
<dbReference type="PANTHER" id="PTHR11769:SF35">
    <property type="entry name" value="HYALURONIDASE"/>
    <property type="match status" value="1"/>
</dbReference>
<dbReference type="GO" id="GO:0005975">
    <property type="term" value="P:carbohydrate metabolic process"/>
    <property type="evidence" value="ECO:0007669"/>
    <property type="project" value="InterPro"/>
</dbReference>
<dbReference type="GO" id="GO:0030214">
    <property type="term" value="P:hyaluronan catabolic process"/>
    <property type="evidence" value="ECO:0007669"/>
    <property type="project" value="TreeGrafter"/>
</dbReference>
<keyword evidence="4" id="KW-0732">Signal</keyword>
<organism evidence="5 6">
    <name type="scientific">Mizuhopecten yessoensis</name>
    <name type="common">Japanese scallop</name>
    <name type="synonym">Patinopecten yessoensis</name>
    <dbReference type="NCBI Taxonomy" id="6573"/>
    <lineage>
        <taxon>Eukaryota</taxon>
        <taxon>Metazoa</taxon>
        <taxon>Spiralia</taxon>
        <taxon>Lophotrochozoa</taxon>
        <taxon>Mollusca</taxon>
        <taxon>Bivalvia</taxon>
        <taxon>Autobranchia</taxon>
        <taxon>Pteriomorphia</taxon>
        <taxon>Pectinida</taxon>
        <taxon>Pectinoidea</taxon>
        <taxon>Pectinidae</taxon>
        <taxon>Mizuhopecten</taxon>
    </lineage>
</organism>
<dbReference type="InterPro" id="IPR018155">
    <property type="entry name" value="Hyaluronidase"/>
</dbReference>
<sequence length="186" mass="21381">MDMYSIVKFIIALFAQVRLYLGGEPQPRTNVSVLPFAVVWNVPSAVCQDEFKVFLNLSKYGIIQNDNQSFFGENIVLFYEPFPGLYPKYLSNGSAINGGLPQKSNLEKHLRKVEYDVDRTIPAAEFSGLAVVDWESWRPIFDRNLYDKDQVVYINKSEELVKQHHPTWNDPQIKRQARNVVKLSPG</sequence>
<keyword evidence="6" id="KW-1185">Reference proteome</keyword>
<dbReference type="SUPFAM" id="SSF51445">
    <property type="entry name" value="(Trans)glycosidases"/>
    <property type="match status" value="1"/>
</dbReference>
<proteinExistence type="inferred from homology"/>